<feature type="transmembrane region" description="Helical" evidence="1">
    <location>
        <begin position="98"/>
        <end position="120"/>
    </location>
</feature>
<sequence>MINRVSKNKLVERISQRVLYIILGITVLVFMGFYLLGYDTPFVDDASFKAPLLTDGVLVWMYILIVFALIIMLYSLYNSIRSVKIEGKVVNGIPKRKITILVIVGMLVVLLLTFLFGTTTSMQINGEMFTDKFWLQAADMFVNTILVMLLVSIGAVIFGATRYRRSRRKV</sequence>
<keyword evidence="1" id="KW-1133">Transmembrane helix</keyword>
<dbReference type="AlphaFoldDB" id="A0A096B0Q7"/>
<evidence type="ECO:0000256" key="1">
    <source>
        <dbReference type="SAM" id="Phobius"/>
    </source>
</evidence>
<organism evidence="2 3">
    <name type="scientific">Prevotella amnii DNF00058</name>
    <dbReference type="NCBI Taxonomy" id="1401066"/>
    <lineage>
        <taxon>Bacteria</taxon>
        <taxon>Pseudomonadati</taxon>
        <taxon>Bacteroidota</taxon>
        <taxon>Bacteroidia</taxon>
        <taxon>Bacteroidales</taxon>
        <taxon>Prevotellaceae</taxon>
        <taxon>Prevotella</taxon>
    </lineage>
</organism>
<dbReference type="Proteomes" id="UP000029614">
    <property type="component" value="Unassembled WGS sequence"/>
</dbReference>
<keyword evidence="1" id="KW-0812">Transmembrane</keyword>
<reference evidence="2 3" key="1">
    <citation type="submission" date="2014-07" db="EMBL/GenBank/DDBJ databases">
        <authorList>
            <person name="McCorrison J."/>
            <person name="Sanka R."/>
            <person name="Torralba M."/>
            <person name="Gillis M."/>
            <person name="Haft D.H."/>
            <person name="Methe B."/>
            <person name="Sutton G."/>
            <person name="Nelson K.E."/>
        </authorList>
    </citation>
    <scope>NUCLEOTIDE SEQUENCE [LARGE SCALE GENOMIC DNA]</scope>
    <source>
        <strain evidence="2 3">DNF00058</strain>
    </source>
</reference>
<feature type="transmembrane region" description="Helical" evidence="1">
    <location>
        <begin position="57"/>
        <end position="77"/>
    </location>
</feature>
<protein>
    <submittedName>
        <fullName evidence="2">Membrane protein</fullName>
    </submittedName>
</protein>
<feature type="transmembrane region" description="Helical" evidence="1">
    <location>
        <begin position="18"/>
        <end position="37"/>
    </location>
</feature>
<feature type="transmembrane region" description="Helical" evidence="1">
    <location>
        <begin position="140"/>
        <end position="160"/>
    </location>
</feature>
<keyword evidence="3" id="KW-1185">Reference proteome</keyword>
<accession>A0A096B0Q7</accession>
<comment type="caution">
    <text evidence="2">The sequence shown here is derived from an EMBL/GenBank/DDBJ whole genome shotgun (WGS) entry which is preliminary data.</text>
</comment>
<proteinExistence type="predicted"/>
<gene>
    <name evidence="2" type="ORF">HMPREF9302_02805</name>
</gene>
<evidence type="ECO:0000313" key="3">
    <source>
        <dbReference type="Proteomes" id="UP000029614"/>
    </source>
</evidence>
<dbReference type="RefSeq" id="WP_008451272.1">
    <property type="nucleotide sequence ID" value="NZ_JRNU01000009.1"/>
</dbReference>
<evidence type="ECO:0000313" key="2">
    <source>
        <dbReference type="EMBL" id="KGF52675.1"/>
    </source>
</evidence>
<dbReference type="OrthoDB" id="1082916at2"/>
<name>A0A096B0Q7_9BACT</name>
<keyword evidence="1" id="KW-0472">Membrane</keyword>
<dbReference type="EMBL" id="JRNU01000009">
    <property type="protein sequence ID" value="KGF52675.1"/>
    <property type="molecule type" value="Genomic_DNA"/>
</dbReference>